<evidence type="ECO:0000313" key="6">
    <source>
        <dbReference type="Proteomes" id="UP000316921"/>
    </source>
</evidence>
<evidence type="ECO:0000256" key="3">
    <source>
        <dbReference type="SAM" id="MobiDB-lite"/>
    </source>
</evidence>
<gene>
    <name evidence="5" type="primary">bioF</name>
    <name evidence="5" type="ORF">Pla133_50460</name>
</gene>
<evidence type="ECO:0000256" key="2">
    <source>
        <dbReference type="ARBA" id="ARBA00022679"/>
    </source>
</evidence>
<dbReference type="GO" id="GO:0030170">
    <property type="term" value="F:pyridoxal phosphate binding"/>
    <property type="evidence" value="ECO:0007669"/>
    <property type="project" value="InterPro"/>
</dbReference>
<dbReference type="EMBL" id="CP036287">
    <property type="protein sequence ID" value="QDU69923.1"/>
    <property type="molecule type" value="Genomic_DNA"/>
</dbReference>
<keyword evidence="5" id="KW-0012">Acyltransferase</keyword>
<dbReference type="Gene3D" id="3.40.640.10">
    <property type="entry name" value="Type I PLP-dependent aspartate aminotransferase-like (Major domain)"/>
    <property type="match status" value="1"/>
</dbReference>
<dbReference type="PANTHER" id="PTHR13693">
    <property type="entry name" value="CLASS II AMINOTRANSFERASE/8-AMINO-7-OXONONANOATE SYNTHASE"/>
    <property type="match status" value="1"/>
</dbReference>
<feature type="compositionally biased region" description="Basic and acidic residues" evidence="3">
    <location>
        <begin position="503"/>
        <end position="512"/>
    </location>
</feature>
<evidence type="ECO:0000256" key="1">
    <source>
        <dbReference type="ARBA" id="ARBA00001933"/>
    </source>
</evidence>
<comment type="cofactor">
    <cofactor evidence="1">
        <name>pyridoxal 5'-phosphate</name>
        <dbReference type="ChEBI" id="CHEBI:597326"/>
    </cofactor>
</comment>
<feature type="domain" description="Aminotransferase class I/classII large" evidence="4">
    <location>
        <begin position="42"/>
        <end position="376"/>
    </location>
</feature>
<feature type="compositionally biased region" description="Pro residues" evidence="3">
    <location>
        <begin position="394"/>
        <end position="406"/>
    </location>
</feature>
<dbReference type="InterPro" id="IPR004839">
    <property type="entry name" value="Aminotransferase_I/II_large"/>
</dbReference>
<name>A0A518BSH2_9BACT</name>
<dbReference type="Proteomes" id="UP000316921">
    <property type="component" value="Chromosome"/>
</dbReference>
<proteinExistence type="predicted"/>
<dbReference type="Pfam" id="PF00155">
    <property type="entry name" value="Aminotran_1_2"/>
    <property type="match status" value="1"/>
</dbReference>
<dbReference type="Gene3D" id="3.90.1150.10">
    <property type="entry name" value="Aspartate Aminotransferase, domain 1"/>
    <property type="match status" value="1"/>
</dbReference>
<dbReference type="InterPro" id="IPR050087">
    <property type="entry name" value="AON_synthase_class-II"/>
</dbReference>
<accession>A0A518BSH2</accession>
<reference evidence="5 6" key="1">
    <citation type="submission" date="2019-02" db="EMBL/GenBank/DDBJ databases">
        <title>Deep-cultivation of Planctomycetes and their phenomic and genomic characterization uncovers novel biology.</title>
        <authorList>
            <person name="Wiegand S."/>
            <person name="Jogler M."/>
            <person name="Boedeker C."/>
            <person name="Pinto D."/>
            <person name="Vollmers J."/>
            <person name="Rivas-Marin E."/>
            <person name="Kohn T."/>
            <person name="Peeters S.H."/>
            <person name="Heuer A."/>
            <person name="Rast P."/>
            <person name="Oberbeckmann S."/>
            <person name="Bunk B."/>
            <person name="Jeske O."/>
            <person name="Meyerdierks A."/>
            <person name="Storesund J.E."/>
            <person name="Kallscheuer N."/>
            <person name="Luecker S."/>
            <person name="Lage O.M."/>
            <person name="Pohl T."/>
            <person name="Merkel B.J."/>
            <person name="Hornburger P."/>
            <person name="Mueller R.-W."/>
            <person name="Bruemmer F."/>
            <person name="Labrenz M."/>
            <person name="Spormann A.M."/>
            <person name="Op den Camp H."/>
            <person name="Overmann J."/>
            <person name="Amann R."/>
            <person name="Jetten M.S.M."/>
            <person name="Mascher T."/>
            <person name="Medema M.H."/>
            <person name="Devos D.P."/>
            <person name="Kaster A.-K."/>
            <person name="Ovreas L."/>
            <person name="Rohde M."/>
            <person name="Galperin M.Y."/>
            <person name="Jogler C."/>
        </authorList>
    </citation>
    <scope>NUCLEOTIDE SEQUENCE [LARGE SCALE GENOMIC DNA]</scope>
    <source>
        <strain evidence="5 6">Pla133</strain>
    </source>
</reference>
<dbReference type="SUPFAM" id="SSF53383">
    <property type="entry name" value="PLP-dependent transferases"/>
    <property type="match status" value="1"/>
</dbReference>
<dbReference type="InterPro" id="IPR015421">
    <property type="entry name" value="PyrdxlP-dep_Trfase_major"/>
</dbReference>
<feature type="compositionally biased region" description="Low complexity" evidence="3">
    <location>
        <begin position="407"/>
        <end position="432"/>
    </location>
</feature>
<protein>
    <submittedName>
        <fullName evidence="5">8-amino-7-oxononanoate synthase 2</fullName>
        <ecNumber evidence="5">2.3.1.47</ecNumber>
    </submittedName>
</protein>
<evidence type="ECO:0000259" key="4">
    <source>
        <dbReference type="Pfam" id="PF00155"/>
    </source>
</evidence>
<dbReference type="AlphaFoldDB" id="A0A518BSH2"/>
<feature type="compositionally biased region" description="Basic residues" evidence="3">
    <location>
        <begin position="433"/>
        <end position="443"/>
    </location>
</feature>
<organism evidence="5 6">
    <name type="scientific">Engelhardtia mirabilis</name>
    <dbReference type="NCBI Taxonomy" id="2528011"/>
    <lineage>
        <taxon>Bacteria</taxon>
        <taxon>Pseudomonadati</taxon>
        <taxon>Planctomycetota</taxon>
        <taxon>Planctomycetia</taxon>
        <taxon>Planctomycetia incertae sedis</taxon>
        <taxon>Engelhardtia</taxon>
    </lineage>
</organism>
<keyword evidence="2 5" id="KW-0808">Transferase</keyword>
<keyword evidence="6" id="KW-1185">Reference proteome</keyword>
<dbReference type="KEGG" id="pbap:Pla133_50460"/>
<feature type="compositionally biased region" description="Low complexity" evidence="3">
    <location>
        <begin position="456"/>
        <end position="468"/>
    </location>
</feature>
<dbReference type="InterPro" id="IPR015422">
    <property type="entry name" value="PyrdxlP-dep_Trfase_small"/>
</dbReference>
<feature type="region of interest" description="Disordered" evidence="3">
    <location>
        <begin position="387"/>
        <end position="521"/>
    </location>
</feature>
<dbReference type="InterPro" id="IPR015424">
    <property type="entry name" value="PyrdxlP-dep_Trfase"/>
</dbReference>
<sequence>MTAPRDDRGRSQGPLEGELRAELERLEQRGLRRSTERVSVGIDFTSNDYLGLARDPVVIAAARAALENEGAGSRAARLLSERLPSHELAERRVAEWVGSEAGLLFPTGYQANLGVVGALAGAGDLIVSDALNHASLIDAARLSRATTKVHRHLDLEHVEQLLVAGRGARRRLVLTEGVFSMDGDLAPLAELHELCERHNAYLVVDEAHSAGLLGPRGAGAFAEAMERGCGSERVAARIVTGGKALGSAAAVVACGSALREVLVQRARTFVFTTASPPAVAAAFAAAVERAAAAEDLRERCLAMARDLAHRLGLRVPAAAIVPLVVGHEGSALALAEVAERGGFAVRAVRPPTVPDGTSRLRLVAHAHNSVDETRELSELLARGWKDLAGVQSSPGPPPPPPPPPPLLSSTSTLQAPPSPAGPSRASSTTRSHSTSRSRPRPRPRPQSPARPDRPHPASSSPEPTPTSARQWSVPWHFTPPPGRGRPAIGNRCRPASIRRAPKRTPDRAEDRARRTRTTPSR</sequence>
<dbReference type="EC" id="2.3.1.47" evidence="5"/>
<evidence type="ECO:0000313" key="5">
    <source>
        <dbReference type="EMBL" id="QDU69923.1"/>
    </source>
</evidence>
<dbReference type="GO" id="GO:0008710">
    <property type="term" value="F:8-amino-7-oxononanoate synthase activity"/>
    <property type="evidence" value="ECO:0007669"/>
    <property type="project" value="UniProtKB-EC"/>
</dbReference>